<evidence type="ECO:0000313" key="1">
    <source>
        <dbReference type="EMBL" id="KAF7801406.1"/>
    </source>
</evidence>
<proteinExistence type="predicted"/>
<organism evidence="1 2">
    <name type="scientific">Senna tora</name>
    <dbReference type="NCBI Taxonomy" id="362788"/>
    <lineage>
        <taxon>Eukaryota</taxon>
        <taxon>Viridiplantae</taxon>
        <taxon>Streptophyta</taxon>
        <taxon>Embryophyta</taxon>
        <taxon>Tracheophyta</taxon>
        <taxon>Spermatophyta</taxon>
        <taxon>Magnoliopsida</taxon>
        <taxon>eudicotyledons</taxon>
        <taxon>Gunneridae</taxon>
        <taxon>Pentapetalae</taxon>
        <taxon>rosids</taxon>
        <taxon>fabids</taxon>
        <taxon>Fabales</taxon>
        <taxon>Fabaceae</taxon>
        <taxon>Caesalpinioideae</taxon>
        <taxon>Cassia clade</taxon>
        <taxon>Senna</taxon>
    </lineage>
</organism>
<keyword evidence="2" id="KW-1185">Reference proteome</keyword>
<protein>
    <submittedName>
        <fullName evidence="1">Uncharacterized protein</fullName>
    </submittedName>
</protein>
<reference evidence="1" key="1">
    <citation type="submission" date="2020-09" db="EMBL/GenBank/DDBJ databases">
        <title>Genome-Enabled Discovery of Anthraquinone Biosynthesis in Senna tora.</title>
        <authorList>
            <person name="Kang S.-H."/>
            <person name="Pandey R.P."/>
            <person name="Lee C.-M."/>
            <person name="Sim J.-S."/>
            <person name="Jeong J.-T."/>
            <person name="Choi B.-S."/>
            <person name="Jung M."/>
            <person name="Ginzburg D."/>
            <person name="Zhao K."/>
            <person name="Won S.Y."/>
            <person name="Oh T.-J."/>
            <person name="Yu Y."/>
            <person name="Kim N.-H."/>
            <person name="Lee O.R."/>
            <person name="Lee T.-H."/>
            <person name="Bashyal P."/>
            <person name="Kim T.-S."/>
            <person name="Lee W.-H."/>
            <person name="Kawkins C."/>
            <person name="Kim C.-K."/>
            <person name="Kim J.S."/>
            <person name="Ahn B.O."/>
            <person name="Rhee S.Y."/>
            <person name="Sohng J.K."/>
        </authorList>
    </citation>
    <scope>NUCLEOTIDE SEQUENCE</scope>
    <source>
        <tissue evidence="1">Leaf</tissue>
    </source>
</reference>
<name>A0A834SDJ3_9FABA</name>
<dbReference type="AlphaFoldDB" id="A0A834SDJ3"/>
<comment type="caution">
    <text evidence="1">The sequence shown here is derived from an EMBL/GenBank/DDBJ whole genome shotgun (WGS) entry which is preliminary data.</text>
</comment>
<sequence length="72" mass="8004">MSIGFLSFAAVESPSHERSPRSLAVPLPPLPDAVELREFHLLKVVLDVSHLRIASMDGLKRYFSTSNRDISV</sequence>
<dbReference type="Proteomes" id="UP000634136">
    <property type="component" value="Unassembled WGS sequence"/>
</dbReference>
<gene>
    <name evidence="1" type="ORF">G2W53_040517</name>
</gene>
<dbReference type="EMBL" id="JAAIUW010000013">
    <property type="protein sequence ID" value="KAF7801406.1"/>
    <property type="molecule type" value="Genomic_DNA"/>
</dbReference>
<accession>A0A834SDJ3</accession>
<evidence type="ECO:0000313" key="2">
    <source>
        <dbReference type="Proteomes" id="UP000634136"/>
    </source>
</evidence>